<evidence type="ECO:0000313" key="2">
    <source>
        <dbReference type="EMBL" id="TGZ08198.1"/>
    </source>
</evidence>
<proteinExistence type="predicted"/>
<name>A0ABY2PDL3_9ACTN</name>
<evidence type="ECO:0000259" key="1">
    <source>
        <dbReference type="Pfam" id="PF04149"/>
    </source>
</evidence>
<reference evidence="2 3" key="1">
    <citation type="submission" date="2019-04" db="EMBL/GenBank/DDBJ databases">
        <title>Streptomyces rhizosphaericola sp. nov., an actinobacterium isolated from the wheat rhizosphere.</title>
        <authorList>
            <person name="Vargas Hoyos H.A."/>
            <person name="Santos S.N."/>
            <person name="Genuario D.B."/>
            <person name="Melo I.S."/>
            <person name="Da Silva L.J."/>
            <person name="Da Silva F.S.P."/>
            <person name="Zucchi T.D."/>
        </authorList>
    </citation>
    <scope>NUCLEOTIDE SEQUENCE [LARGE SCALE GENOMIC DNA]</scope>
    <source>
        <strain evidence="2 3">1AS2c</strain>
    </source>
</reference>
<gene>
    <name evidence="2" type="ORF">E5Z02_19885</name>
</gene>
<dbReference type="EMBL" id="SRZK01000197">
    <property type="protein sequence ID" value="TGZ08198.1"/>
    <property type="molecule type" value="Genomic_DNA"/>
</dbReference>
<organism evidence="2 3">
    <name type="scientific">Streptomyces rhizosphaericola</name>
    <dbReference type="NCBI Taxonomy" id="2564098"/>
    <lineage>
        <taxon>Bacteria</taxon>
        <taxon>Bacillati</taxon>
        <taxon>Actinomycetota</taxon>
        <taxon>Actinomycetes</taxon>
        <taxon>Kitasatosporales</taxon>
        <taxon>Streptomycetaceae</taxon>
        <taxon>Streptomyces</taxon>
    </lineage>
</organism>
<evidence type="ECO:0000313" key="3">
    <source>
        <dbReference type="Proteomes" id="UP000306274"/>
    </source>
</evidence>
<protein>
    <submittedName>
        <fullName evidence="2">DUF397 domain-containing protein</fullName>
    </submittedName>
</protein>
<accession>A0ABY2PDL3</accession>
<dbReference type="InterPro" id="IPR007278">
    <property type="entry name" value="DUF397"/>
</dbReference>
<dbReference type="RefSeq" id="WP_018492084.1">
    <property type="nucleotide sequence ID" value="NZ_JBHVEI010000010.1"/>
</dbReference>
<dbReference type="Proteomes" id="UP000306274">
    <property type="component" value="Unassembled WGS sequence"/>
</dbReference>
<dbReference type="Pfam" id="PF04149">
    <property type="entry name" value="DUF397"/>
    <property type="match status" value="1"/>
</dbReference>
<feature type="domain" description="DUF397" evidence="1">
    <location>
        <begin position="15"/>
        <end position="68"/>
    </location>
</feature>
<keyword evidence="3" id="KW-1185">Reference proteome</keyword>
<comment type="caution">
    <text evidence="2">The sequence shown here is derived from an EMBL/GenBank/DDBJ whole genome shotgun (WGS) entry which is preliminary data.</text>
</comment>
<sequence>MYKNGVSADSIQGVTWVKSSLSDGIGGNCVEIAELGEGHVALRNSRDASGPALVYTPGEWEAFVQGAKNGEFDGMTV</sequence>